<proteinExistence type="predicted"/>
<dbReference type="RefSeq" id="WP_090379118.1">
    <property type="nucleotide sequence ID" value="NZ_CP156749.1"/>
</dbReference>
<dbReference type="EMBL" id="FNSC01000001">
    <property type="protein sequence ID" value="SEC93843.1"/>
    <property type="molecule type" value="Genomic_DNA"/>
</dbReference>
<dbReference type="STRING" id="53406.SAMN05421553_1712"/>
<dbReference type="InterPro" id="IPR036694">
    <property type="entry name" value="Dodecin-like_sf"/>
</dbReference>
<gene>
    <name evidence="1" type="ORF">SAMN05421553_1712</name>
</gene>
<evidence type="ECO:0008006" key="3">
    <source>
        <dbReference type="Google" id="ProtNLM"/>
    </source>
</evidence>
<dbReference type="InterPro" id="IPR009923">
    <property type="entry name" value="Dodecin"/>
</dbReference>
<dbReference type="SUPFAM" id="SSF89807">
    <property type="entry name" value="Dodecin-like"/>
    <property type="match status" value="1"/>
</dbReference>
<dbReference type="PANTHER" id="PTHR39324:SF1">
    <property type="entry name" value="CALCIUM DODECIN"/>
    <property type="match status" value="1"/>
</dbReference>
<accession>A0A1H4WKI9</accession>
<sequence>MSDHHTYKKIEIVGSSKVSIEDAIESALTECAKSVRNMDWFEVVETRGHIVDGKVGHYQVTLKIGFRLSSS</sequence>
<keyword evidence="2" id="KW-1185">Reference proteome</keyword>
<dbReference type="InterPro" id="IPR025543">
    <property type="entry name" value="Dodecin-like"/>
</dbReference>
<evidence type="ECO:0000313" key="2">
    <source>
        <dbReference type="Proteomes" id="UP000242849"/>
    </source>
</evidence>
<protein>
    <recommendedName>
        <fullName evidence="3">Dodecin flavoprotein</fullName>
    </recommendedName>
</protein>
<evidence type="ECO:0000313" key="1">
    <source>
        <dbReference type="EMBL" id="SEC93843.1"/>
    </source>
</evidence>
<dbReference type="NCBIfam" id="NF043052">
    <property type="entry name" value="DodecBact"/>
    <property type="match status" value="1"/>
</dbReference>
<dbReference type="OrthoDB" id="9805889at2"/>
<dbReference type="AlphaFoldDB" id="A0A1H4WKI9"/>
<name>A0A1H4WKI9_PSEAG</name>
<organism evidence="1 2">
    <name type="scientific">Pseudomonas anguilliseptica</name>
    <dbReference type="NCBI Taxonomy" id="53406"/>
    <lineage>
        <taxon>Bacteria</taxon>
        <taxon>Pseudomonadati</taxon>
        <taxon>Pseudomonadota</taxon>
        <taxon>Gammaproteobacteria</taxon>
        <taxon>Pseudomonadales</taxon>
        <taxon>Pseudomonadaceae</taxon>
        <taxon>Pseudomonas</taxon>
    </lineage>
</organism>
<dbReference type="InterPro" id="IPR050049">
    <property type="entry name" value="Dodecin_bact"/>
</dbReference>
<reference evidence="2" key="1">
    <citation type="submission" date="2016-10" db="EMBL/GenBank/DDBJ databases">
        <authorList>
            <person name="Varghese N."/>
            <person name="Submissions S."/>
        </authorList>
    </citation>
    <scope>NUCLEOTIDE SEQUENCE [LARGE SCALE GENOMIC DNA]</scope>
    <source>
        <strain evidence="2">DSM 12111</strain>
    </source>
</reference>
<dbReference type="Pfam" id="PF07311">
    <property type="entry name" value="Dodecin"/>
    <property type="match status" value="1"/>
</dbReference>
<dbReference type="Proteomes" id="UP000242849">
    <property type="component" value="Unassembled WGS sequence"/>
</dbReference>
<dbReference type="PANTHER" id="PTHR39324">
    <property type="entry name" value="CALCIUM DODECIN"/>
    <property type="match status" value="1"/>
</dbReference>
<dbReference type="Gene3D" id="3.30.1660.10">
    <property type="entry name" value="Flavin-binding protein dodecin"/>
    <property type="match status" value="1"/>
</dbReference>